<evidence type="ECO:0000313" key="2">
    <source>
        <dbReference type="EMBL" id="AAI10889.1"/>
    </source>
</evidence>
<proteinExistence type="evidence at transcript level"/>
<dbReference type="PeptideAtlas" id="Q2TAK0"/>
<dbReference type="ChiTaRS" id="ZNFX1">
    <property type="organism name" value="human"/>
</dbReference>
<reference evidence="2" key="1">
    <citation type="journal article" date="2004" name="Genome Res.">
        <title>The status, quality, and expansion of the NIH full-length cDNA project: the Mammalian Gene Collection (MGC).</title>
        <authorList>
            <consortium name="The MGC Project Team"/>
            <person name="Gerhard D.S."/>
            <person name="Wagner L."/>
            <person name="Feingold E.A."/>
            <person name="Shenmen C.M."/>
            <person name="Grouse L.H."/>
            <person name="Schuler G."/>
            <person name="Klein S.L."/>
            <person name="Old S."/>
            <person name="Rasooly R."/>
            <person name="Good P."/>
            <person name="Guyer M."/>
            <person name="Peck A.M."/>
            <person name="Derge J.G."/>
            <person name="Lipman D."/>
            <person name="Collins F.S."/>
            <person name="Jang W."/>
            <person name="Sherry S."/>
            <person name="Feolo M."/>
            <person name="Misquitta L."/>
            <person name="Lee E."/>
            <person name="Rotmistrovsky K."/>
            <person name="Greenhut S.F."/>
            <person name="Schaefer C.F."/>
            <person name="Buetow K."/>
            <person name="Bonner T.I."/>
            <person name="Haussler D."/>
            <person name="Kent J."/>
            <person name="Kiekhaus M."/>
            <person name="Furey T."/>
            <person name="Brent M."/>
            <person name="Prange C."/>
            <person name="Schreiber K."/>
            <person name="Shapiro N."/>
            <person name="Bhat N.K."/>
            <person name="Hopkins R.F."/>
            <person name="Hsie F."/>
            <person name="Driscoll T."/>
            <person name="Soares M.B."/>
            <person name="Casavant T.L."/>
            <person name="Scheetz T.E."/>
            <person name="Brown-stein M.J."/>
            <person name="Usdin T.B."/>
            <person name="Toshiyuki S."/>
            <person name="Carninci P."/>
            <person name="Piao Y."/>
            <person name="Dudekula D.B."/>
            <person name="Ko M.S."/>
            <person name="Kawakami K."/>
            <person name="Suzuki Y."/>
            <person name="Sugano S."/>
            <person name="Gruber C.E."/>
            <person name="Smith M.R."/>
            <person name="Simmons B."/>
            <person name="Moore T."/>
            <person name="Waterman R."/>
            <person name="Johnson S.L."/>
            <person name="Ruan Y."/>
            <person name="Wei C.L."/>
            <person name="Mathavan S."/>
            <person name="Gunaratne P.H."/>
            <person name="Wu J."/>
            <person name="Garcia A.M."/>
            <person name="Hulyk S.W."/>
            <person name="Fuh E."/>
            <person name="Yuan Y."/>
            <person name="Sneed A."/>
            <person name="Kowis C."/>
            <person name="Hodgson A."/>
            <person name="Muzny D.M."/>
            <person name="McPherson J."/>
            <person name="Gibbs R.A."/>
            <person name="Fahey J."/>
            <person name="Helton E."/>
            <person name="Ketteman M."/>
            <person name="Madan A."/>
            <person name="Rodrigues S."/>
            <person name="Sanchez A."/>
            <person name="Whiting M."/>
            <person name="Madari A."/>
            <person name="Young A.C."/>
            <person name="Wetherby K.D."/>
            <person name="Granite S.J."/>
            <person name="Kwong P.N."/>
            <person name="Brinkley C.P."/>
            <person name="Pearson R.L."/>
            <person name="Bouffard G.G."/>
            <person name="Blakesly R.W."/>
            <person name="Green E.D."/>
            <person name="Dickson M.C."/>
            <person name="Rodriguez A.C."/>
            <person name="Grimwood J."/>
            <person name="Schmutz J."/>
            <person name="Myers R.M."/>
            <person name="Butterfield Y.S."/>
            <person name="Griffith M."/>
            <person name="Griffith O.L."/>
            <person name="Krzywinski M.I."/>
            <person name="Liao N."/>
            <person name="Morin R."/>
            <person name="Morrin R."/>
            <person name="Palmquist D."/>
            <person name="Petrescu A.S."/>
            <person name="Skalska U."/>
            <person name="Smailus D.E."/>
            <person name="Stott J.M."/>
            <person name="Schnerch A."/>
            <person name="Schein J.E."/>
            <person name="Jones S.J."/>
            <person name="Holt R.A."/>
            <person name="Baross A."/>
            <person name="Marra M.A."/>
            <person name="Clifton S."/>
            <person name="Makowski K.A."/>
            <person name="Bosak S."/>
            <person name="Malek J."/>
        </authorList>
    </citation>
    <scope>NUCLEOTIDE SEQUENCE [LARGE SCALE MRNA]</scope>
    <source>
        <tissue evidence="2">Blood</tissue>
    </source>
</reference>
<name>Q2TAK0_HUMAN</name>
<evidence type="ECO:0000256" key="1">
    <source>
        <dbReference type="SAM" id="MobiDB-lite"/>
    </source>
</evidence>
<sequence>MEERRPHLDARPRNSHTNHRGPVDGELPPRAEIMPLHSSLGDRSKTLSQKKKSFFLVLAPT</sequence>
<dbReference type="OrthoDB" id="2423195at2759"/>
<protein>
    <submittedName>
        <fullName evidence="2">ZNFX1 protein</fullName>
    </submittedName>
</protein>
<feature type="compositionally biased region" description="Basic and acidic residues" evidence="1">
    <location>
        <begin position="1"/>
        <end position="12"/>
    </location>
</feature>
<organism evidence="2">
    <name type="scientific">Homo sapiens</name>
    <name type="common">Human</name>
    <dbReference type="NCBI Taxonomy" id="9606"/>
    <lineage>
        <taxon>Eukaryota</taxon>
        <taxon>Metazoa</taxon>
        <taxon>Chordata</taxon>
        <taxon>Craniata</taxon>
        <taxon>Vertebrata</taxon>
        <taxon>Euteleostomi</taxon>
        <taxon>Mammalia</taxon>
        <taxon>Eutheria</taxon>
        <taxon>Euarchontoglires</taxon>
        <taxon>Primates</taxon>
        <taxon>Haplorrhini</taxon>
        <taxon>Catarrhini</taxon>
        <taxon>Hominidae</taxon>
        <taxon>Homo</taxon>
    </lineage>
</organism>
<dbReference type="AlphaFoldDB" id="Q2TAK0"/>
<accession>Q2TAK0</accession>
<feature type="region of interest" description="Disordered" evidence="1">
    <location>
        <begin position="1"/>
        <end position="31"/>
    </location>
</feature>
<gene>
    <name evidence="2" type="primary">ZNFX1</name>
</gene>
<dbReference type="EMBL" id="BC110888">
    <property type="protein sequence ID" value="AAI10889.1"/>
    <property type="molecule type" value="mRNA"/>
</dbReference>